<name>A0A6A6HII0_VIRVR</name>
<sequence>MLYYSQDFTSQYIDDFNTLPFNQDTLVRHVERLVMVSAPWQEWFLNVRRVYRWEDPQKTGKWLAIMLTVWYYNHMVTFLYSYLIFVTVRRRFRPESIDEIRLSYERAISRGAQALRLSELISKHGNDKWLDPLLDEIGPIVQLQIGDLADLLEIYQNCYDWKDPWMTTCTLIFLITCILVGHFTSMEFSVKILEWIGILYFFFSRPISSLYPKFRHTVSPIKWTVWDIPTHAEWAFRYLRSEAQNARATIVGHRLPVITKTTSTGEKAATGYDSDDSAASYETASSSTSAIGGEGILSFRCRWHSSLGRLVLFGSGLRFSSSFPGHGERWSRSYMELVEIRKQSSESRMGRAATMEVLQFHWTDGTITELVASRGCRDEMFNCVLGFSGLKWQALQPPGDGLKTKHKREKEEGGNGTAQ</sequence>
<accession>A0A6A6HII0</accession>
<keyword evidence="4" id="KW-1185">Reference proteome</keyword>
<dbReference type="PANTHER" id="PTHR37402">
    <property type="entry name" value="GRAM DOMAIN-CONTAINING PROTEIN 4"/>
    <property type="match status" value="1"/>
</dbReference>
<dbReference type="PANTHER" id="PTHR37402:SF1">
    <property type="entry name" value="GRAM DOMAIN-CONTAINING PROTEIN 4"/>
    <property type="match status" value="1"/>
</dbReference>
<gene>
    <name evidence="3" type="ORF">EV356DRAFT_481146</name>
</gene>
<evidence type="ECO:0000256" key="1">
    <source>
        <dbReference type="SAM" id="MobiDB-lite"/>
    </source>
</evidence>
<feature type="transmembrane region" description="Helical" evidence="2">
    <location>
        <begin position="165"/>
        <end position="186"/>
    </location>
</feature>
<dbReference type="Proteomes" id="UP000800092">
    <property type="component" value="Unassembled WGS sequence"/>
</dbReference>
<protein>
    <submittedName>
        <fullName evidence="3">Uncharacterized protein</fullName>
    </submittedName>
</protein>
<dbReference type="InterPro" id="IPR037847">
    <property type="entry name" value="GRAMDC4"/>
</dbReference>
<evidence type="ECO:0000256" key="2">
    <source>
        <dbReference type="SAM" id="Phobius"/>
    </source>
</evidence>
<dbReference type="EMBL" id="ML991781">
    <property type="protein sequence ID" value="KAF2237280.1"/>
    <property type="molecule type" value="Genomic_DNA"/>
</dbReference>
<keyword evidence="2" id="KW-0472">Membrane</keyword>
<dbReference type="AlphaFoldDB" id="A0A6A6HII0"/>
<keyword evidence="2" id="KW-1133">Transmembrane helix</keyword>
<dbReference type="OrthoDB" id="1708389at2759"/>
<organism evidence="3 4">
    <name type="scientific">Viridothelium virens</name>
    <name type="common">Speckled blister lichen</name>
    <name type="synonym">Trypethelium virens</name>
    <dbReference type="NCBI Taxonomy" id="1048519"/>
    <lineage>
        <taxon>Eukaryota</taxon>
        <taxon>Fungi</taxon>
        <taxon>Dikarya</taxon>
        <taxon>Ascomycota</taxon>
        <taxon>Pezizomycotina</taxon>
        <taxon>Dothideomycetes</taxon>
        <taxon>Dothideomycetes incertae sedis</taxon>
        <taxon>Trypetheliales</taxon>
        <taxon>Trypetheliaceae</taxon>
        <taxon>Viridothelium</taxon>
    </lineage>
</organism>
<proteinExistence type="predicted"/>
<evidence type="ECO:0000313" key="4">
    <source>
        <dbReference type="Proteomes" id="UP000800092"/>
    </source>
</evidence>
<keyword evidence="2" id="KW-0812">Transmembrane</keyword>
<dbReference type="GO" id="GO:0006915">
    <property type="term" value="P:apoptotic process"/>
    <property type="evidence" value="ECO:0007669"/>
    <property type="project" value="InterPro"/>
</dbReference>
<evidence type="ECO:0000313" key="3">
    <source>
        <dbReference type="EMBL" id="KAF2237280.1"/>
    </source>
</evidence>
<feature type="region of interest" description="Disordered" evidence="1">
    <location>
        <begin position="398"/>
        <end position="419"/>
    </location>
</feature>
<feature type="transmembrane region" description="Helical" evidence="2">
    <location>
        <begin position="62"/>
        <end position="85"/>
    </location>
</feature>
<reference evidence="3" key="1">
    <citation type="journal article" date="2020" name="Stud. Mycol.">
        <title>101 Dothideomycetes genomes: a test case for predicting lifestyles and emergence of pathogens.</title>
        <authorList>
            <person name="Haridas S."/>
            <person name="Albert R."/>
            <person name="Binder M."/>
            <person name="Bloem J."/>
            <person name="Labutti K."/>
            <person name="Salamov A."/>
            <person name="Andreopoulos B."/>
            <person name="Baker S."/>
            <person name="Barry K."/>
            <person name="Bills G."/>
            <person name="Bluhm B."/>
            <person name="Cannon C."/>
            <person name="Castanera R."/>
            <person name="Culley D."/>
            <person name="Daum C."/>
            <person name="Ezra D."/>
            <person name="Gonzalez J."/>
            <person name="Henrissat B."/>
            <person name="Kuo A."/>
            <person name="Liang C."/>
            <person name="Lipzen A."/>
            <person name="Lutzoni F."/>
            <person name="Magnuson J."/>
            <person name="Mondo S."/>
            <person name="Nolan M."/>
            <person name="Ohm R."/>
            <person name="Pangilinan J."/>
            <person name="Park H.-J."/>
            <person name="Ramirez L."/>
            <person name="Alfaro M."/>
            <person name="Sun H."/>
            <person name="Tritt A."/>
            <person name="Yoshinaga Y."/>
            <person name="Zwiers L.-H."/>
            <person name="Turgeon B."/>
            <person name="Goodwin S."/>
            <person name="Spatafora J."/>
            <person name="Crous P."/>
            <person name="Grigoriev I."/>
        </authorList>
    </citation>
    <scope>NUCLEOTIDE SEQUENCE</scope>
    <source>
        <strain evidence="3">Tuck. ex Michener</strain>
    </source>
</reference>